<dbReference type="AlphaFoldDB" id="A0A2T5VHV0"/>
<keyword evidence="4 8" id="KW-1003">Cell membrane</keyword>
<feature type="transmembrane region" description="Helical" evidence="8">
    <location>
        <begin position="12"/>
        <end position="34"/>
    </location>
</feature>
<comment type="similarity">
    <text evidence="2 8">Belongs to the 4-toluene sulfonate uptake permease (TSUP) (TC 2.A.102) family.</text>
</comment>
<feature type="transmembrane region" description="Helical" evidence="8">
    <location>
        <begin position="40"/>
        <end position="62"/>
    </location>
</feature>
<feature type="transmembrane region" description="Helical" evidence="8">
    <location>
        <begin position="135"/>
        <end position="164"/>
    </location>
</feature>
<keyword evidence="10" id="KW-1185">Reference proteome</keyword>
<dbReference type="Proteomes" id="UP000244081">
    <property type="component" value="Unassembled WGS sequence"/>
</dbReference>
<keyword evidence="7 8" id="KW-0472">Membrane</keyword>
<dbReference type="PANTHER" id="PTHR30269">
    <property type="entry name" value="TRANSMEMBRANE PROTEIN YFCA"/>
    <property type="match status" value="1"/>
</dbReference>
<evidence type="ECO:0000256" key="8">
    <source>
        <dbReference type="RuleBase" id="RU363041"/>
    </source>
</evidence>
<name>A0A2T5VHV0_9HYPH</name>
<dbReference type="InterPro" id="IPR002781">
    <property type="entry name" value="TM_pro_TauE-like"/>
</dbReference>
<evidence type="ECO:0000256" key="1">
    <source>
        <dbReference type="ARBA" id="ARBA00004651"/>
    </source>
</evidence>
<dbReference type="PANTHER" id="PTHR30269:SF37">
    <property type="entry name" value="MEMBRANE TRANSPORTER PROTEIN"/>
    <property type="match status" value="1"/>
</dbReference>
<evidence type="ECO:0000256" key="7">
    <source>
        <dbReference type="ARBA" id="ARBA00023136"/>
    </source>
</evidence>
<evidence type="ECO:0000256" key="4">
    <source>
        <dbReference type="ARBA" id="ARBA00022475"/>
    </source>
</evidence>
<keyword evidence="5 8" id="KW-0812">Transmembrane</keyword>
<comment type="caution">
    <text evidence="9">The sequence shown here is derived from an EMBL/GenBank/DDBJ whole genome shotgun (WGS) entry which is preliminary data.</text>
</comment>
<dbReference type="GO" id="GO:0005886">
    <property type="term" value="C:plasma membrane"/>
    <property type="evidence" value="ECO:0007669"/>
    <property type="project" value="UniProtKB-SubCell"/>
</dbReference>
<dbReference type="Pfam" id="PF01925">
    <property type="entry name" value="TauE"/>
    <property type="match status" value="1"/>
</dbReference>
<evidence type="ECO:0000313" key="9">
    <source>
        <dbReference type="EMBL" id="PTW63339.1"/>
    </source>
</evidence>
<evidence type="ECO:0000313" key="10">
    <source>
        <dbReference type="Proteomes" id="UP000244081"/>
    </source>
</evidence>
<keyword evidence="3" id="KW-0813">Transport</keyword>
<feature type="transmembrane region" description="Helical" evidence="8">
    <location>
        <begin position="200"/>
        <end position="222"/>
    </location>
</feature>
<evidence type="ECO:0000256" key="5">
    <source>
        <dbReference type="ARBA" id="ARBA00022692"/>
    </source>
</evidence>
<evidence type="ECO:0000256" key="3">
    <source>
        <dbReference type="ARBA" id="ARBA00022448"/>
    </source>
</evidence>
<reference evidence="9 10" key="1">
    <citation type="submission" date="2018-04" db="EMBL/GenBank/DDBJ databases">
        <title>Genomic Encyclopedia of Archaeal and Bacterial Type Strains, Phase II (KMG-II): from individual species to whole genera.</title>
        <authorList>
            <person name="Goeker M."/>
        </authorList>
    </citation>
    <scope>NUCLEOTIDE SEQUENCE [LARGE SCALE GENOMIC DNA]</scope>
    <source>
        <strain evidence="9 10">DSM 23382</strain>
    </source>
</reference>
<dbReference type="RefSeq" id="WP_210203401.1">
    <property type="nucleotide sequence ID" value="NZ_QAYG01000001.1"/>
</dbReference>
<dbReference type="InterPro" id="IPR052017">
    <property type="entry name" value="TSUP"/>
</dbReference>
<protein>
    <recommendedName>
        <fullName evidence="8">Probable membrane transporter protein</fullName>
    </recommendedName>
</protein>
<keyword evidence="6 8" id="KW-1133">Transmembrane helix</keyword>
<feature type="transmembrane region" description="Helical" evidence="8">
    <location>
        <begin position="170"/>
        <end position="193"/>
    </location>
</feature>
<organism evidence="9 10">
    <name type="scientific">Breoghania corrubedonensis</name>
    <dbReference type="NCBI Taxonomy" id="665038"/>
    <lineage>
        <taxon>Bacteria</taxon>
        <taxon>Pseudomonadati</taxon>
        <taxon>Pseudomonadota</taxon>
        <taxon>Alphaproteobacteria</taxon>
        <taxon>Hyphomicrobiales</taxon>
        <taxon>Stappiaceae</taxon>
        <taxon>Breoghania</taxon>
    </lineage>
</organism>
<sequence>MDQLATLMPPDLSPAFSITLIFLSFLTSGMTAAVGLGGGVTLLAVMASAIPMAVLIPVHGVIQLGSNAGRMVVQARHIDRSILLYVALGSLVGAWAGGHMVVRLPDQPLKIGLALFVMWSVWGRKPSFSKLPKSLLVLAGFATTILTMFFGATGPFVGAIIGPLTKTRHAFVGTFAACMTLQHLIKVIVFGFLGFAFGPWLPLMIAMIVTGFLGTIAGSMLLGRMPEVVFRTGFRTVMTVLALNLVLQAAGVKLI</sequence>
<dbReference type="EMBL" id="QAYG01000001">
    <property type="protein sequence ID" value="PTW63339.1"/>
    <property type="molecule type" value="Genomic_DNA"/>
</dbReference>
<feature type="transmembrane region" description="Helical" evidence="8">
    <location>
        <begin position="82"/>
        <end position="101"/>
    </location>
</feature>
<gene>
    <name evidence="9" type="ORF">C8N35_1011390</name>
</gene>
<evidence type="ECO:0000256" key="6">
    <source>
        <dbReference type="ARBA" id="ARBA00022989"/>
    </source>
</evidence>
<accession>A0A2T5VHV0</accession>
<proteinExistence type="inferred from homology"/>
<evidence type="ECO:0000256" key="2">
    <source>
        <dbReference type="ARBA" id="ARBA00009142"/>
    </source>
</evidence>
<comment type="subcellular location">
    <subcellularLocation>
        <location evidence="1 8">Cell membrane</location>
        <topology evidence="1 8">Multi-pass membrane protein</topology>
    </subcellularLocation>
</comment>